<keyword evidence="2" id="KW-0732">Signal</keyword>
<feature type="compositionally biased region" description="Gly residues" evidence="1">
    <location>
        <begin position="144"/>
        <end position="161"/>
    </location>
</feature>
<accession>A0ABY8Q5D1</accession>
<dbReference type="RefSeq" id="WP_281465582.1">
    <property type="nucleotide sequence ID" value="NZ_CP124535.1"/>
</dbReference>
<proteinExistence type="predicted"/>
<evidence type="ECO:0000256" key="2">
    <source>
        <dbReference type="SAM" id="SignalP"/>
    </source>
</evidence>
<protein>
    <submittedName>
        <fullName evidence="3">Uncharacterized protein</fullName>
    </submittedName>
</protein>
<sequence length="161" mass="16308">METKSRLLTLAAAAVLAGTTSMAQAQDTGMSPDPAPMTPAAPAIDLSFLGSLFGGDTKPSRDDVEAALLANDLTLTRLYVGNNGNVRLRAVTEDGQRIRVRIEGDQVRYRIRPASDSSDTSDSNGDTSDSNGGSTGSSDANGNTSGGGNGGRSGNGGGSND</sequence>
<organism evidence="3 4">
    <name type="scientific">Fuscovulum ytuae</name>
    <dbReference type="NCBI Taxonomy" id="3042299"/>
    <lineage>
        <taxon>Bacteria</taxon>
        <taxon>Pseudomonadati</taxon>
        <taxon>Pseudomonadota</taxon>
        <taxon>Alphaproteobacteria</taxon>
        <taxon>Rhodobacterales</taxon>
        <taxon>Paracoccaceae</taxon>
        <taxon>Fuscovulum</taxon>
    </lineage>
</organism>
<evidence type="ECO:0000313" key="3">
    <source>
        <dbReference type="EMBL" id="WGV15832.1"/>
    </source>
</evidence>
<evidence type="ECO:0000313" key="4">
    <source>
        <dbReference type="Proteomes" id="UP001230978"/>
    </source>
</evidence>
<gene>
    <name evidence="3" type="ORF">QF092_16510</name>
</gene>
<keyword evidence="4" id="KW-1185">Reference proteome</keyword>
<feature type="compositionally biased region" description="Low complexity" evidence="1">
    <location>
        <begin position="115"/>
        <end position="143"/>
    </location>
</feature>
<evidence type="ECO:0000256" key="1">
    <source>
        <dbReference type="SAM" id="MobiDB-lite"/>
    </source>
</evidence>
<name>A0ABY8Q5D1_9RHOB</name>
<dbReference type="Proteomes" id="UP001230978">
    <property type="component" value="Chromosome"/>
</dbReference>
<dbReference type="EMBL" id="CP124535">
    <property type="protein sequence ID" value="WGV15832.1"/>
    <property type="molecule type" value="Genomic_DNA"/>
</dbReference>
<feature type="region of interest" description="Disordered" evidence="1">
    <location>
        <begin position="109"/>
        <end position="161"/>
    </location>
</feature>
<feature type="signal peptide" evidence="2">
    <location>
        <begin position="1"/>
        <end position="25"/>
    </location>
</feature>
<feature type="chain" id="PRO_5045229862" evidence="2">
    <location>
        <begin position="26"/>
        <end position="161"/>
    </location>
</feature>
<reference evidence="3 4" key="1">
    <citation type="submission" date="2023-04" db="EMBL/GenBank/DDBJ databases">
        <title>YMD61, complete Genome.</title>
        <authorList>
            <person name="Zhang J."/>
        </authorList>
    </citation>
    <scope>NUCLEOTIDE SEQUENCE [LARGE SCALE GENOMIC DNA]</scope>
    <source>
        <strain evidence="3 4">YMD61</strain>
    </source>
</reference>